<evidence type="ECO:0000313" key="1">
    <source>
        <dbReference type="EMBL" id="GGB82770.1"/>
    </source>
</evidence>
<dbReference type="RefSeq" id="WP_188621497.1">
    <property type="nucleotide sequence ID" value="NZ_BMJE01000006.1"/>
</dbReference>
<gene>
    <name evidence="1" type="ORF">GCM10007424_23510</name>
</gene>
<proteinExistence type="predicted"/>
<comment type="caution">
    <text evidence="1">The sequence shown here is derived from an EMBL/GenBank/DDBJ whole genome shotgun (WGS) entry which is preliminary data.</text>
</comment>
<organism evidence="1 2">
    <name type="scientific">Flavobacterium suaedae</name>
    <dbReference type="NCBI Taxonomy" id="1767027"/>
    <lineage>
        <taxon>Bacteria</taxon>
        <taxon>Pseudomonadati</taxon>
        <taxon>Bacteroidota</taxon>
        <taxon>Flavobacteriia</taxon>
        <taxon>Flavobacteriales</taxon>
        <taxon>Flavobacteriaceae</taxon>
        <taxon>Flavobacterium</taxon>
    </lineage>
</organism>
<dbReference type="EMBL" id="BMJE01000006">
    <property type="protein sequence ID" value="GGB82770.1"/>
    <property type="molecule type" value="Genomic_DNA"/>
</dbReference>
<keyword evidence="2" id="KW-1185">Reference proteome</keyword>
<dbReference type="Proteomes" id="UP000615760">
    <property type="component" value="Unassembled WGS sequence"/>
</dbReference>
<protein>
    <submittedName>
        <fullName evidence="1">Uncharacterized protein</fullName>
    </submittedName>
</protein>
<accession>A0ABQ1K2V2</accession>
<evidence type="ECO:0000313" key="2">
    <source>
        <dbReference type="Proteomes" id="UP000615760"/>
    </source>
</evidence>
<reference evidence="2" key="1">
    <citation type="journal article" date="2019" name="Int. J. Syst. Evol. Microbiol.">
        <title>The Global Catalogue of Microorganisms (GCM) 10K type strain sequencing project: providing services to taxonomists for standard genome sequencing and annotation.</title>
        <authorList>
            <consortium name="The Broad Institute Genomics Platform"/>
            <consortium name="The Broad Institute Genome Sequencing Center for Infectious Disease"/>
            <person name="Wu L."/>
            <person name="Ma J."/>
        </authorList>
    </citation>
    <scope>NUCLEOTIDE SEQUENCE [LARGE SCALE GENOMIC DNA]</scope>
    <source>
        <strain evidence="2">CGMCC 1.15461</strain>
    </source>
</reference>
<name>A0ABQ1K2V2_9FLAO</name>
<sequence>MSTEIYFAFTGDRGHKIEIREMNGLQHFLAMQKSKGDTNKLMEVLLEDYVLINGASVTVPDLENISCVDVQRIFEALAAQIQPINVGKK</sequence>